<dbReference type="InterPro" id="IPR032801">
    <property type="entry name" value="PXL2A/B/C"/>
</dbReference>
<dbReference type="GO" id="GO:0005737">
    <property type="term" value="C:cytoplasm"/>
    <property type="evidence" value="ECO:0007669"/>
    <property type="project" value="UniProtKB-SubCell"/>
</dbReference>
<evidence type="ECO:0000256" key="2">
    <source>
        <dbReference type="ARBA" id="ARBA00022490"/>
    </source>
</evidence>
<evidence type="ECO:0008006" key="6">
    <source>
        <dbReference type="Google" id="ProtNLM"/>
    </source>
</evidence>
<dbReference type="PANTHER" id="PTHR28630">
    <property type="match status" value="1"/>
</dbReference>
<accession>A0AAV2RNK3</accession>
<keyword evidence="2" id="KW-0963">Cytoplasm</keyword>
<keyword evidence="5" id="KW-1185">Reference proteome</keyword>
<protein>
    <recommendedName>
        <fullName evidence="6">Prostamide/prostaglandin F synthase</fullName>
    </recommendedName>
</protein>
<organism evidence="4 5">
    <name type="scientific">Meganyctiphanes norvegica</name>
    <name type="common">Northern krill</name>
    <name type="synonym">Thysanopoda norvegica</name>
    <dbReference type="NCBI Taxonomy" id="48144"/>
    <lineage>
        <taxon>Eukaryota</taxon>
        <taxon>Metazoa</taxon>
        <taxon>Ecdysozoa</taxon>
        <taxon>Arthropoda</taxon>
        <taxon>Crustacea</taxon>
        <taxon>Multicrustacea</taxon>
        <taxon>Malacostraca</taxon>
        <taxon>Eumalacostraca</taxon>
        <taxon>Eucarida</taxon>
        <taxon>Euphausiacea</taxon>
        <taxon>Euphausiidae</taxon>
        <taxon>Meganyctiphanes</taxon>
    </lineage>
</organism>
<evidence type="ECO:0000256" key="3">
    <source>
        <dbReference type="ARBA" id="ARBA00023002"/>
    </source>
</evidence>
<dbReference type="GO" id="GO:0047017">
    <property type="term" value="F:prostaglandin F synthase activity"/>
    <property type="evidence" value="ECO:0007669"/>
    <property type="project" value="TreeGrafter"/>
</dbReference>
<dbReference type="Proteomes" id="UP001497623">
    <property type="component" value="Unassembled WGS sequence"/>
</dbReference>
<keyword evidence="3" id="KW-0560">Oxidoreductase</keyword>
<gene>
    <name evidence="4" type="ORF">MNOR_LOCUS26231</name>
</gene>
<proteinExistence type="predicted"/>
<dbReference type="GO" id="GO:0001516">
    <property type="term" value="P:prostaglandin biosynthetic process"/>
    <property type="evidence" value="ECO:0007669"/>
    <property type="project" value="TreeGrafter"/>
</dbReference>
<evidence type="ECO:0000313" key="4">
    <source>
        <dbReference type="EMBL" id="CAL4129022.1"/>
    </source>
</evidence>
<dbReference type="AlphaFoldDB" id="A0AAV2RNK3"/>
<dbReference type="Pfam" id="PF13911">
    <property type="entry name" value="AhpC-TSA_2"/>
    <property type="match status" value="1"/>
</dbReference>
<dbReference type="PANTHER" id="PTHR28630:SF29">
    <property type="entry name" value="PROSTAMIDE_PROSTAGLANDIN F SYNTHASE"/>
    <property type="match status" value="1"/>
</dbReference>
<reference evidence="4 5" key="1">
    <citation type="submission" date="2024-05" db="EMBL/GenBank/DDBJ databases">
        <authorList>
            <person name="Wallberg A."/>
        </authorList>
    </citation>
    <scope>NUCLEOTIDE SEQUENCE [LARGE SCALE GENOMIC DNA]</scope>
</reference>
<dbReference type="EMBL" id="CAXKWB010025917">
    <property type="protein sequence ID" value="CAL4129022.1"/>
    <property type="molecule type" value="Genomic_DNA"/>
</dbReference>
<evidence type="ECO:0000256" key="1">
    <source>
        <dbReference type="ARBA" id="ARBA00004496"/>
    </source>
</evidence>
<comment type="caution">
    <text evidence="4">The sequence shown here is derived from an EMBL/GenBank/DDBJ whole genome shotgun (WGS) entry which is preliminary data.</text>
</comment>
<sequence>MFCRVAAKELSLLAPQLSQANVRLIGIGLEKLGVEEFIEGKFFEGELYVDQDMKTFKSMKYKKMNVLNLAKYMVSSRARQTIDKGKKLQVGGNLSGEKMQNGGLMVIEAKGSDILFNYKQENPADHAENSDILQALGLKAEAASNVEGQSTSDVAVTDLECQDACSMPQK</sequence>
<evidence type="ECO:0000313" key="5">
    <source>
        <dbReference type="Proteomes" id="UP001497623"/>
    </source>
</evidence>
<comment type="subcellular location">
    <subcellularLocation>
        <location evidence="1">Cytoplasm</location>
    </subcellularLocation>
</comment>
<name>A0AAV2RNK3_MEGNR</name>